<reference evidence="3" key="1">
    <citation type="submission" date="2022-11" db="UniProtKB">
        <authorList>
            <consortium name="WormBaseParasite"/>
        </authorList>
    </citation>
    <scope>IDENTIFICATION</scope>
</reference>
<evidence type="ECO:0000313" key="2">
    <source>
        <dbReference type="Proteomes" id="UP000887577"/>
    </source>
</evidence>
<dbReference type="AlphaFoldDB" id="A0A914Z1P4"/>
<protein>
    <submittedName>
        <fullName evidence="3">Uncharacterized protein</fullName>
    </submittedName>
</protein>
<dbReference type="Proteomes" id="UP000887577">
    <property type="component" value="Unplaced"/>
</dbReference>
<evidence type="ECO:0000256" key="1">
    <source>
        <dbReference type="SAM" id="MobiDB-lite"/>
    </source>
</evidence>
<dbReference type="WBParaSite" id="PSU_v2.g5813.t1">
    <property type="protein sequence ID" value="PSU_v2.g5813.t1"/>
    <property type="gene ID" value="PSU_v2.g5813"/>
</dbReference>
<accession>A0A914Z1P4</accession>
<name>A0A914Z1P4_9BILA</name>
<keyword evidence="2" id="KW-1185">Reference proteome</keyword>
<feature type="region of interest" description="Disordered" evidence="1">
    <location>
        <begin position="85"/>
        <end position="117"/>
    </location>
</feature>
<evidence type="ECO:0000313" key="3">
    <source>
        <dbReference type="WBParaSite" id="PSU_v2.g5813.t1"/>
    </source>
</evidence>
<organism evidence="2 3">
    <name type="scientific">Panagrolaimus superbus</name>
    <dbReference type="NCBI Taxonomy" id="310955"/>
    <lineage>
        <taxon>Eukaryota</taxon>
        <taxon>Metazoa</taxon>
        <taxon>Ecdysozoa</taxon>
        <taxon>Nematoda</taxon>
        <taxon>Chromadorea</taxon>
        <taxon>Rhabditida</taxon>
        <taxon>Tylenchina</taxon>
        <taxon>Panagrolaimomorpha</taxon>
        <taxon>Panagrolaimoidea</taxon>
        <taxon>Panagrolaimidae</taxon>
        <taxon>Panagrolaimus</taxon>
    </lineage>
</organism>
<sequence>MNMDFSIFSQPIEKRTINWKDPQVRQLLDDFINGKLSLRNIPEFAAHINKICNTNITLSTIRNRVYQEQRERKLLLKGMQVAASFPSTSSSTTNSLSTSLPGTPKNFEGTAPPDPEPVSVLQAVPVMLRGDDGNEVLQGYAIMSDSNQVIMLPEGMQINSEITQPSTAFTIPQLPQQSQQHRPPTVVSPLFPPSKMVSKRKRSSPITLSKVEDQQQQHLLHSIIELTDEPQDDWRPELEAFYIQPEPKKYKGPEAPVTQKLPNEFLQHFNAETFRVDMDSLKQLSVFVKDKVEYLEQATEVFPNHNSFNNTNADAFKRNLDVIKQAGDYFEPLLAFENDPKYFPNALSEIGQAISICAENGTAMVCMLLFKLIIL</sequence>
<feature type="region of interest" description="Disordered" evidence="1">
    <location>
        <begin position="176"/>
        <end position="199"/>
    </location>
</feature>
<proteinExistence type="predicted"/>
<feature type="compositionally biased region" description="Low complexity" evidence="1">
    <location>
        <begin position="87"/>
        <end position="100"/>
    </location>
</feature>